<accession>A0A414B002</accession>
<evidence type="ECO:0000313" key="1">
    <source>
        <dbReference type="EMBL" id="RHC58315.1"/>
    </source>
</evidence>
<dbReference type="AlphaFoldDB" id="A0A414B002"/>
<gene>
    <name evidence="1" type="ORF">DW839_01815</name>
</gene>
<reference evidence="1 2" key="1">
    <citation type="submission" date="2018-08" db="EMBL/GenBank/DDBJ databases">
        <title>A genome reference for cultivated species of the human gut microbiota.</title>
        <authorList>
            <person name="Zou Y."/>
            <person name="Xue W."/>
            <person name="Luo G."/>
        </authorList>
    </citation>
    <scope>NUCLEOTIDE SEQUENCE [LARGE SCALE GENOMIC DNA]</scope>
    <source>
        <strain evidence="1 2">AM35-14</strain>
    </source>
</reference>
<evidence type="ECO:0000313" key="2">
    <source>
        <dbReference type="Proteomes" id="UP000283975"/>
    </source>
</evidence>
<organism evidence="1 2">
    <name type="scientific">Enterocloster bolteae</name>
    <dbReference type="NCBI Taxonomy" id="208479"/>
    <lineage>
        <taxon>Bacteria</taxon>
        <taxon>Bacillati</taxon>
        <taxon>Bacillota</taxon>
        <taxon>Clostridia</taxon>
        <taxon>Lachnospirales</taxon>
        <taxon>Lachnospiraceae</taxon>
        <taxon>Enterocloster</taxon>
    </lineage>
</organism>
<dbReference type="Proteomes" id="UP000283975">
    <property type="component" value="Unassembled WGS sequence"/>
</dbReference>
<comment type="caution">
    <text evidence="1">The sequence shown here is derived from an EMBL/GenBank/DDBJ whole genome shotgun (WGS) entry which is preliminary data.</text>
</comment>
<dbReference type="EMBL" id="QSHZ01000002">
    <property type="protein sequence ID" value="RHC58315.1"/>
    <property type="molecule type" value="Genomic_DNA"/>
</dbReference>
<proteinExistence type="predicted"/>
<name>A0A414B002_9FIRM</name>
<protein>
    <submittedName>
        <fullName evidence="1">Uncharacterized protein</fullName>
    </submittedName>
</protein>
<sequence>MVRVVIKIDEVETYGWQAAIRGMRNPKNSWEKSDSYPAVDCGKCGVIDRDGICHPKEHDCTPFACYAVGDNDLKLMETLGAAGTDHGKYLRMITVTADITAPLYWWKEYDTYKVGTVANSCSTMHKIQAKEFVLSDFSTEHLSATNLIVFSMVIDAMNNARLDFLQRKDKKDWWQMIQMLPTCYNQKRTVQLNYAVLKNMYHSRQNHKLDEWREFCKWVETLPYSQLITG</sequence>